<proteinExistence type="predicted"/>
<evidence type="ECO:0000313" key="2">
    <source>
        <dbReference type="Proteomes" id="UP000293547"/>
    </source>
</evidence>
<organism evidence="1 2">
    <name type="scientific">Alternaria gaisen</name>
    <dbReference type="NCBI Taxonomy" id="167740"/>
    <lineage>
        <taxon>Eukaryota</taxon>
        <taxon>Fungi</taxon>
        <taxon>Dikarya</taxon>
        <taxon>Ascomycota</taxon>
        <taxon>Pezizomycotina</taxon>
        <taxon>Dothideomycetes</taxon>
        <taxon>Pleosporomycetidae</taxon>
        <taxon>Pleosporales</taxon>
        <taxon>Pleosporineae</taxon>
        <taxon>Pleosporaceae</taxon>
        <taxon>Alternaria</taxon>
        <taxon>Alternaria sect. Alternaria</taxon>
    </lineage>
</organism>
<sequence length="93" mass="10282">MCYSLSLLPAILQGNTDASVSCARRQIQITLTGLLRDTLKDILSGYWEMGRVWIVLVASALREKIGRDHAEVRVDEDGVTVSFFGGVLQREGD</sequence>
<comment type="caution">
    <text evidence="1">The sequence shown here is derived from an EMBL/GenBank/DDBJ whole genome shotgun (WGS) entry which is preliminary data.</text>
</comment>
<dbReference type="Proteomes" id="UP000293547">
    <property type="component" value="Unassembled WGS sequence"/>
</dbReference>
<evidence type="ECO:0000313" key="1">
    <source>
        <dbReference type="EMBL" id="KAB2103313.1"/>
    </source>
</evidence>
<gene>
    <name evidence="1" type="ORF">AG0111_0g8655</name>
</gene>
<protein>
    <submittedName>
        <fullName evidence="1">Uncharacterized protein</fullName>
    </submittedName>
</protein>
<name>A0ACB6FG55_9PLEO</name>
<reference evidence="1 2" key="1">
    <citation type="journal article" date="2019" name="bioRxiv">
        <title>Genomics, evolutionary history and diagnostics of the Alternaria alternata species group including apple and Asian pear pathotypes.</title>
        <authorList>
            <person name="Armitage A.D."/>
            <person name="Cockerton H.M."/>
            <person name="Sreenivasaprasad S."/>
            <person name="Woodhall J.W."/>
            <person name="Lane C.R."/>
            <person name="Harrison R.J."/>
            <person name="Clarkson J.P."/>
        </authorList>
    </citation>
    <scope>NUCLEOTIDE SEQUENCE [LARGE SCALE GENOMIC DNA]</scope>
    <source>
        <strain evidence="1 2">FERA 650</strain>
    </source>
</reference>
<keyword evidence="2" id="KW-1185">Reference proteome</keyword>
<accession>A0ACB6FG55</accession>
<dbReference type="EMBL" id="PDWZ02000008">
    <property type="protein sequence ID" value="KAB2103313.1"/>
    <property type="molecule type" value="Genomic_DNA"/>
</dbReference>